<evidence type="ECO:0000313" key="1">
    <source>
        <dbReference type="EMBL" id="SVC91519.1"/>
    </source>
</evidence>
<gene>
    <name evidence="1" type="ORF">METZ01_LOCUS344373</name>
</gene>
<dbReference type="Gene3D" id="1.25.40.10">
    <property type="entry name" value="Tetratricopeptide repeat domain"/>
    <property type="match status" value="1"/>
</dbReference>
<proteinExistence type="predicted"/>
<dbReference type="InterPro" id="IPR011990">
    <property type="entry name" value="TPR-like_helical_dom_sf"/>
</dbReference>
<dbReference type="Pfam" id="PF13428">
    <property type="entry name" value="TPR_14"/>
    <property type="match status" value="1"/>
</dbReference>
<accession>A0A382R196</accession>
<feature type="non-terminal residue" evidence="1">
    <location>
        <position position="220"/>
    </location>
</feature>
<name>A0A382R196_9ZZZZ</name>
<organism evidence="1">
    <name type="scientific">marine metagenome</name>
    <dbReference type="NCBI Taxonomy" id="408172"/>
    <lineage>
        <taxon>unclassified sequences</taxon>
        <taxon>metagenomes</taxon>
        <taxon>ecological metagenomes</taxon>
    </lineage>
</organism>
<dbReference type="PROSITE" id="PS50005">
    <property type="entry name" value="TPR"/>
    <property type="match status" value="1"/>
</dbReference>
<dbReference type="AlphaFoldDB" id="A0A382R196"/>
<protein>
    <submittedName>
        <fullName evidence="1">Uncharacterized protein</fullName>
    </submittedName>
</protein>
<dbReference type="SUPFAM" id="SSF48452">
    <property type="entry name" value="TPR-like"/>
    <property type="match status" value="1"/>
</dbReference>
<dbReference type="Pfam" id="PF13432">
    <property type="entry name" value="TPR_16"/>
    <property type="match status" value="1"/>
</dbReference>
<dbReference type="EMBL" id="UINC01118415">
    <property type="protein sequence ID" value="SVC91519.1"/>
    <property type="molecule type" value="Genomic_DNA"/>
</dbReference>
<reference evidence="1" key="1">
    <citation type="submission" date="2018-05" db="EMBL/GenBank/DDBJ databases">
        <authorList>
            <person name="Lanie J.A."/>
            <person name="Ng W.-L."/>
            <person name="Kazmierczak K.M."/>
            <person name="Andrzejewski T.M."/>
            <person name="Davidsen T.M."/>
            <person name="Wayne K.J."/>
            <person name="Tettelin H."/>
            <person name="Glass J.I."/>
            <person name="Rusch D."/>
            <person name="Podicherti R."/>
            <person name="Tsui H.-C.T."/>
            <person name="Winkler M.E."/>
        </authorList>
    </citation>
    <scope>NUCLEOTIDE SEQUENCE</scope>
</reference>
<dbReference type="SMART" id="SM00028">
    <property type="entry name" value="TPR"/>
    <property type="match status" value="2"/>
</dbReference>
<dbReference type="PROSITE" id="PS51257">
    <property type="entry name" value="PROKAR_LIPOPROTEIN"/>
    <property type="match status" value="1"/>
</dbReference>
<dbReference type="InterPro" id="IPR019734">
    <property type="entry name" value="TPR_rpt"/>
</dbReference>
<sequence length="220" mass="24181">MIQKLSRRDRLFILLVVGVTWTVGCVPPPTPIAPGVTQFPNFLFPRVPESMVDLPVVSEHIEAWRRLQAGDLSSATAGFSEVLSGNGMFYPAETGLGYVDIAARRLDDALERFDSVLEDVPGYAPAWVGRGEALLASGREAEAMSAYESALIADSLLSDVRRRIQVLRFRSVRVALEMARAAEQAERYGEARRAYEEALTIAPDSGVLYRGLALVERRLG</sequence>